<dbReference type="Proteomes" id="UP000724874">
    <property type="component" value="Unassembled WGS sequence"/>
</dbReference>
<evidence type="ECO:0000313" key="2">
    <source>
        <dbReference type="Proteomes" id="UP000724874"/>
    </source>
</evidence>
<evidence type="ECO:0000313" key="1">
    <source>
        <dbReference type="EMBL" id="KAF8889429.1"/>
    </source>
</evidence>
<protein>
    <submittedName>
        <fullName evidence="1">Uncharacterized protein</fullName>
    </submittedName>
</protein>
<dbReference type="EMBL" id="JADNYJ010000080">
    <property type="protein sequence ID" value="KAF8889429.1"/>
    <property type="molecule type" value="Genomic_DNA"/>
</dbReference>
<organism evidence="1 2">
    <name type="scientific">Gymnopilus junonius</name>
    <name type="common">Spectacular rustgill mushroom</name>
    <name type="synonym">Gymnopilus spectabilis subsp. junonius</name>
    <dbReference type="NCBI Taxonomy" id="109634"/>
    <lineage>
        <taxon>Eukaryota</taxon>
        <taxon>Fungi</taxon>
        <taxon>Dikarya</taxon>
        <taxon>Basidiomycota</taxon>
        <taxon>Agaricomycotina</taxon>
        <taxon>Agaricomycetes</taxon>
        <taxon>Agaricomycetidae</taxon>
        <taxon>Agaricales</taxon>
        <taxon>Agaricineae</taxon>
        <taxon>Hymenogastraceae</taxon>
        <taxon>Gymnopilus</taxon>
    </lineage>
</organism>
<gene>
    <name evidence="1" type="ORF">CPB84DRAFT_1849377</name>
</gene>
<accession>A0A9P5NHW9</accession>
<proteinExistence type="predicted"/>
<comment type="caution">
    <text evidence="1">The sequence shown here is derived from an EMBL/GenBank/DDBJ whole genome shotgun (WGS) entry which is preliminary data.</text>
</comment>
<keyword evidence="2" id="KW-1185">Reference proteome</keyword>
<sequence>MSTIIFYEDAPPVDLPNFASPDVSTFDGFLETCHRLVPSGSNSALEDQIKVVAKSLSTAERDKVHNLLLKRKEKREQARSFIRIMGWATDVDEEFHGLGFSDRAMDWRQGYFEVDEEDLVDAIGAPEIFIEAIQANFAPLPMKCREQMWWACRQWIRAGRPELDSIEVAAAMRKSGLLPEERGSDNDPSRIRTRREDLQILPFCGGFELPV</sequence>
<reference evidence="1" key="1">
    <citation type="submission" date="2020-11" db="EMBL/GenBank/DDBJ databases">
        <authorList>
            <consortium name="DOE Joint Genome Institute"/>
            <person name="Ahrendt S."/>
            <person name="Riley R."/>
            <person name="Andreopoulos W."/>
            <person name="LaButti K."/>
            <person name="Pangilinan J."/>
            <person name="Ruiz-duenas F.J."/>
            <person name="Barrasa J.M."/>
            <person name="Sanchez-Garcia M."/>
            <person name="Camarero S."/>
            <person name="Miyauchi S."/>
            <person name="Serrano A."/>
            <person name="Linde D."/>
            <person name="Babiker R."/>
            <person name="Drula E."/>
            <person name="Ayuso-Fernandez I."/>
            <person name="Pacheco R."/>
            <person name="Padilla G."/>
            <person name="Ferreira P."/>
            <person name="Barriuso J."/>
            <person name="Kellner H."/>
            <person name="Castanera R."/>
            <person name="Alfaro M."/>
            <person name="Ramirez L."/>
            <person name="Pisabarro A.G."/>
            <person name="Kuo A."/>
            <person name="Tritt A."/>
            <person name="Lipzen A."/>
            <person name="He G."/>
            <person name="Yan M."/>
            <person name="Ng V."/>
            <person name="Cullen D."/>
            <person name="Martin F."/>
            <person name="Rosso M.-N."/>
            <person name="Henrissat B."/>
            <person name="Hibbett D."/>
            <person name="Martinez A.T."/>
            <person name="Grigoriev I.V."/>
        </authorList>
    </citation>
    <scope>NUCLEOTIDE SEQUENCE</scope>
    <source>
        <strain evidence="1">AH 44721</strain>
    </source>
</reference>
<dbReference type="AlphaFoldDB" id="A0A9P5NHW9"/>
<name>A0A9P5NHW9_GYMJU</name>